<dbReference type="GO" id="GO:0046872">
    <property type="term" value="F:metal ion binding"/>
    <property type="evidence" value="ECO:0007669"/>
    <property type="project" value="UniProtKB-KW"/>
</dbReference>
<accession>B3QUG6</accession>
<feature type="binding site" evidence="3">
    <location>
        <position position="265"/>
    </location>
    <ligand>
        <name>Mg(2+)</name>
        <dbReference type="ChEBI" id="CHEBI:18420"/>
    </ligand>
</feature>
<dbReference type="EMBL" id="CP001100">
    <property type="protein sequence ID" value="ACF14415.1"/>
    <property type="molecule type" value="Genomic_DNA"/>
</dbReference>
<gene>
    <name evidence="6" type="ordered locus">Ctha_1961</name>
</gene>
<dbReference type="Pfam" id="PF00245">
    <property type="entry name" value="Alk_phosphatase"/>
    <property type="match status" value="1"/>
</dbReference>
<feature type="binding site" evidence="3">
    <location>
        <position position="263"/>
    </location>
    <ligand>
        <name>Mg(2+)</name>
        <dbReference type="ChEBI" id="CHEBI:18420"/>
    </ligand>
</feature>
<evidence type="ECO:0000313" key="6">
    <source>
        <dbReference type="EMBL" id="ACF14415.1"/>
    </source>
</evidence>
<dbReference type="AlphaFoldDB" id="B3QUG6"/>
<feature type="signal peptide" evidence="5">
    <location>
        <begin position="1"/>
        <end position="21"/>
    </location>
</feature>
<evidence type="ECO:0000313" key="7">
    <source>
        <dbReference type="Proteomes" id="UP000001208"/>
    </source>
</evidence>
<dbReference type="Proteomes" id="UP000001208">
    <property type="component" value="Chromosome"/>
</dbReference>
<dbReference type="STRING" id="517418.Ctha_1961"/>
<feature type="binding site" evidence="3">
    <location>
        <position position="158"/>
    </location>
    <ligand>
        <name>Zn(2+)</name>
        <dbReference type="ChEBI" id="CHEBI:29105"/>
        <label>2</label>
    </ligand>
</feature>
<dbReference type="OrthoDB" id="9794455at2"/>
<sequence length="630" mass="68003">MKNFSLAMLILAIACFGVLTGCDNEEDKVTSTEETVKTATLSYTLDFSSALDEGFTITKIVVAIAKDDFKDTLNITVADGETTASGSFSSLEAGTYTISIKAYNDTELIAEGSGEATVKAGATATASIELQYTSGNLEIIITLPTTQGAKYIFFFIGDGMATPQINVTEAALGVDGFPTTSTEFLGKMNMNEFPVAGMATTYAEDRYITGSAAAATALATGHKTTINTISMNGERKLDLPTMAEMAHDKGMKIGIVSSVSIDHATPAAFYAHTATRKNYEDIANYLVNSNFDYFAGGTVLHNTYATGSPANSSLRDYASLSDFISHAEEKGYTYVNTKASLDAISSGKVIATIEKLETYTADGCALPYAIDLSAQSSENDQISLADFTQKGIDLLEDNEDGFFMMVEGGKVDWACHANDAVTSILDMMAFDNAIGKALSFYNNHKDETLIVVTGDHECGGLTLGYTGTEYESAFELLQYQTISFQLFSEKVAAWAGNDVSGYSVEEDVTFEMALDSIKTYFGLGDIKLDEQMALSAYDSTRLEDAFNMSMNGETLKTDEENNILYGYYDPLTVTITHILNEKSGLSWTSYYHTAVPVPVLAIGVDSDEFSGYYDNTDIANKIMEIGQLED</sequence>
<feature type="binding site" evidence="3">
    <location>
        <position position="158"/>
    </location>
    <ligand>
        <name>Mg(2+)</name>
        <dbReference type="ChEBI" id="CHEBI:18420"/>
    </ligand>
</feature>
<keyword evidence="1" id="KW-0597">Phosphoprotein</keyword>
<comment type="cofactor">
    <cofactor evidence="3">
        <name>Mg(2+)</name>
        <dbReference type="ChEBI" id="CHEBI:18420"/>
    </cofactor>
    <text evidence="3">Binds 1 Mg(2+) ion.</text>
</comment>
<proteinExistence type="inferred from homology"/>
<evidence type="ECO:0000256" key="3">
    <source>
        <dbReference type="PIRSR" id="PIRSR601952-2"/>
    </source>
</evidence>
<feature type="binding site" evidence="3">
    <location>
        <position position="407"/>
    </location>
    <ligand>
        <name>Mg(2+)</name>
        <dbReference type="ChEBI" id="CHEBI:18420"/>
    </ligand>
</feature>
<keyword evidence="3" id="KW-0479">Metal-binding</keyword>
<dbReference type="EC" id="3.1.3.1" evidence="6"/>
<dbReference type="eggNOG" id="COG1785">
    <property type="taxonomic scope" value="Bacteria"/>
</dbReference>
<dbReference type="KEGG" id="cts:Ctha_1961"/>
<keyword evidence="3" id="KW-0460">Magnesium</keyword>
<name>B3QUG6_CHLT3</name>
<dbReference type="InterPro" id="IPR017850">
    <property type="entry name" value="Alkaline_phosphatase_core_sf"/>
</dbReference>
<feature type="active site" description="Phosphoserine intermediate" evidence="2">
    <location>
        <position position="211"/>
    </location>
</feature>
<feature type="binding site" evidence="3">
    <location>
        <position position="412"/>
    </location>
    <ligand>
        <name>Zn(2+)</name>
        <dbReference type="ChEBI" id="CHEBI:29105"/>
        <label>2</label>
    </ligand>
</feature>
<keyword evidence="3" id="KW-0862">Zinc</keyword>
<dbReference type="InterPro" id="IPR001952">
    <property type="entry name" value="Alkaline_phosphatase"/>
</dbReference>
<dbReference type="CDD" id="cd16012">
    <property type="entry name" value="ALP"/>
    <property type="match status" value="1"/>
</dbReference>
<dbReference type="Gene3D" id="3.40.720.10">
    <property type="entry name" value="Alkaline Phosphatase, subunit A"/>
    <property type="match status" value="1"/>
</dbReference>
<dbReference type="SMART" id="SM00098">
    <property type="entry name" value="alkPPc"/>
    <property type="match status" value="1"/>
</dbReference>
<feature type="binding site" evidence="3">
    <location>
        <position position="456"/>
    </location>
    <ligand>
        <name>Zn(2+)</name>
        <dbReference type="ChEBI" id="CHEBI:29105"/>
        <label>2</label>
    </ligand>
</feature>
<dbReference type="PANTHER" id="PTHR11596">
    <property type="entry name" value="ALKALINE PHOSPHATASE"/>
    <property type="match status" value="1"/>
</dbReference>
<dbReference type="RefSeq" id="WP_012500498.1">
    <property type="nucleotide sequence ID" value="NC_011026.1"/>
</dbReference>
<dbReference type="HOGENOM" id="CLU_008539_5_0_10"/>
<dbReference type="PRINTS" id="PR00113">
    <property type="entry name" value="ALKPHPHTASE"/>
</dbReference>
<dbReference type="GO" id="GO:0004035">
    <property type="term" value="F:alkaline phosphatase activity"/>
    <property type="evidence" value="ECO:0007669"/>
    <property type="project" value="UniProtKB-EC"/>
</dbReference>
<comment type="similarity">
    <text evidence="4">Belongs to the alkaline phosphatase family.</text>
</comment>
<dbReference type="SUPFAM" id="SSF53649">
    <property type="entry name" value="Alkaline phosphatase-like"/>
    <property type="match status" value="1"/>
</dbReference>
<feature type="chain" id="PRO_5002797729" evidence="5">
    <location>
        <begin position="22"/>
        <end position="630"/>
    </location>
</feature>
<evidence type="ECO:0000256" key="2">
    <source>
        <dbReference type="PIRSR" id="PIRSR601952-1"/>
    </source>
</evidence>
<dbReference type="Gene3D" id="1.10.60.40">
    <property type="match status" value="1"/>
</dbReference>
<keyword evidence="7" id="KW-1185">Reference proteome</keyword>
<keyword evidence="6" id="KW-0378">Hydrolase</keyword>
<reference evidence="6 7" key="1">
    <citation type="submission" date="2008-06" db="EMBL/GenBank/DDBJ databases">
        <title>Complete sequence of Chloroherpeton thalassium ATCC 35110.</title>
        <authorList>
            <consortium name="US DOE Joint Genome Institute"/>
            <person name="Lucas S."/>
            <person name="Copeland A."/>
            <person name="Lapidus A."/>
            <person name="Glavina del Rio T."/>
            <person name="Dalin E."/>
            <person name="Tice H."/>
            <person name="Bruce D."/>
            <person name="Goodwin L."/>
            <person name="Pitluck S."/>
            <person name="Schmutz J."/>
            <person name="Larimer F."/>
            <person name="Land M."/>
            <person name="Hauser L."/>
            <person name="Kyrpides N."/>
            <person name="Mikhailova N."/>
            <person name="Liu Z."/>
            <person name="Li T."/>
            <person name="Zhao F."/>
            <person name="Overmann J."/>
            <person name="Bryant D.A."/>
            <person name="Richardson P."/>
        </authorList>
    </citation>
    <scope>NUCLEOTIDE SEQUENCE [LARGE SCALE GENOMIC DNA]</scope>
    <source>
        <strain evidence="7">ATCC 35110 / GB-78</strain>
    </source>
</reference>
<keyword evidence="5" id="KW-0732">Signal</keyword>
<feature type="binding site" evidence="3">
    <location>
        <position position="416"/>
    </location>
    <ligand>
        <name>Zn(2+)</name>
        <dbReference type="ChEBI" id="CHEBI:29105"/>
        <label>2</label>
    </ligand>
</feature>
<evidence type="ECO:0000256" key="1">
    <source>
        <dbReference type="ARBA" id="ARBA00022553"/>
    </source>
</evidence>
<evidence type="ECO:0000256" key="5">
    <source>
        <dbReference type="SAM" id="SignalP"/>
    </source>
</evidence>
<organism evidence="6 7">
    <name type="scientific">Chloroherpeton thalassium (strain ATCC 35110 / GB-78)</name>
    <dbReference type="NCBI Taxonomy" id="517418"/>
    <lineage>
        <taxon>Bacteria</taxon>
        <taxon>Pseudomonadati</taxon>
        <taxon>Chlorobiota</taxon>
        <taxon>Chlorobiia</taxon>
        <taxon>Chlorobiales</taxon>
        <taxon>Chloroherpetonaceae</taxon>
        <taxon>Chloroherpeton</taxon>
    </lineage>
</organism>
<feature type="binding site" evidence="3">
    <location>
        <position position="455"/>
    </location>
    <ligand>
        <name>Zn(2+)</name>
        <dbReference type="ChEBI" id="CHEBI:29105"/>
        <label>2</label>
    </ligand>
</feature>
<evidence type="ECO:0000256" key="4">
    <source>
        <dbReference type="RuleBase" id="RU003946"/>
    </source>
</evidence>
<feature type="binding site" evidence="3">
    <location>
        <position position="592"/>
    </location>
    <ligand>
        <name>Zn(2+)</name>
        <dbReference type="ChEBI" id="CHEBI:29105"/>
        <label>2</label>
    </ligand>
</feature>
<comment type="cofactor">
    <cofactor evidence="3">
        <name>Zn(2+)</name>
        <dbReference type="ChEBI" id="CHEBI:29105"/>
    </cofactor>
    <text evidence="3">Binds 2 Zn(2+) ions.</text>
</comment>
<dbReference type="PROSITE" id="PS51257">
    <property type="entry name" value="PROKAR_LIPOPROTEIN"/>
    <property type="match status" value="1"/>
</dbReference>
<dbReference type="PANTHER" id="PTHR11596:SF5">
    <property type="entry name" value="ALKALINE PHOSPHATASE"/>
    <property type="match status" value="1"/>
</dbReference>
<protein>
    <submittedName>
        <fullName evidence="6">Alkaline phosphatase</fullName>
        <ecNumber evidence="6">3.1.3.1</ecNumber>
    </submittedName>
</protein>